<dbReference type="NCBIfam" id="TIGR02435">
    <property type="entry name" value="CobG"/>
    <property type="match status" value="1"/>
</dbReference>
<evidence type="ECO:0000256" key="1">
    <source>
        <dbReference type="ARBA" id="ARBA00022485"/>
    </source>
</evidence>
<dbReference type="InterPro" id="IPR051329">
    <property type="entry name" value="NIR_SIR_4Fe-4S"/>
</dbReference>
<dbReference type="PROSITE" id="PS00365">
    <property type="entry name" value="NIR_SIR"/>
    <property type="match status" value="1"/>
</dbReference>
<evidence type="ECO:0000256" key="3">
    <source>
        <dbReference type="ARBA" id="ARBA00022723"/>
    </source>
</evidence>
<dbReference type="InterPro" id="IPR045854">
    <property type="entry name" value="NO2/SO3_Rdtase_4Fe4S_sf"/>
</dbReference>
<dbReference type="Pfam" id="PF03460">
    <property type="entry name" value="NIR_SIR_ferr"/>
    <property type="match status" value="1"/>
</dbReference>
<dbReference type="PANTHER" id="PTHR32439">
    <property type="entry name" value="FERREDOXIN--NITRITE REDUCTASE, CHLOROPLASTIC"/>
    <property type="match status" value="1"/>
</dbReference>
<reference evidence="8 9" key="1">
    <citation type="submission" date="2023-01" db="EMBL/GenBank/DDBJ databases">
        <title>Complete genome sequence of Roseicyclus marinus strain Dej080120_10.</title>
        <authorList>
            <person name="Ueki S."/>
            <person name="Maruyama F."/>
        </authorList>
    </citation>
    <scope>NUCLEOTIDE SEQUENCE [LARGE SCALE GENOMIC DNA]</scope>
    <source>
        <strain evidence="8 9">Dej080120_10</strain>
    </source>
</reference>
<dbReference type="GO" id="GO:0051539">
    <property type="term" value="F:4 iron, 4 sulfur cluster binding"/>
    <property type="evidence" value="ECO:0007669"/>
    <property type="project" value="UniProtKB-KW"/>
</dbReference>
<evidence type="ECO:0000256" key="2">
    <source>
        <dbReference type="ARBA" id="ARBA00022617"/>
    </source>
</evidence>
<dbReference type="Gene3D" id="3.90.480.20">
    <property type="match status" value="1"/>
</dbReference>
<dbReference type="GO" id="GO:0016491">
    <property type="term" value="F:oxidoreductase activity"/>
    <property type="evidence" value="ECO:0007669"/>
    <property type="project" value="UniProtKB-KW"/>
</dbReference>
<dbReference type="RefSeq" id="WP_338274788.1">
    <property type="nucleotide sequence ID" value="NZ_AP027266.1"/>
</dbReference>
<organism evidence="8 9">
    <name type="scientific">Roseicyclus marinus</name>
    <dbReference type="NCBI Taxonomy" id="2161673"/>
    <lineage>
        <taxon>Bacteria</taxon>
        <taxon>Pseudomonadati</taxon>
        <taxon>Pseudomonadota</taxon>
        <taxon>Alphaproteobacteria</taxon>
        <taxon>Rhodobacterales</taxon>
        <taxon>Roseobacteraceae</taxon>
        <taxon>Roseicyclus</taxon>
    </lineage>
</organism>
<keyword evidence="1" id="KW-0004">4Fe-4S</keyword>
<dbReference type="InterPro" id="IPR012798">
    <property type="entry name" value="Cbl_synth_CobG-like"/>
</dbReference>
<dbReference type="KEGG" id="rmai:MACH21_08830"/>
<keyword evidence="4" id="KW-0560">Oxidoreductase</keyword>
<dbReference type="SUPFAM" id="SSF56014">
    <property type="entry name" value="Nitrite and sulphite reductase 4Fe-4S domain-like"/>
    <property type="match status" value="1"/>
</dbReference>
<keyword evidence="3" id="KW-0479">Metal-binding</keyword>
<evidence type="ECO:0000313" key="9">
    <source>
        <dbReference type="Proteomes" id="UP001337723"/>
    </source>
</evidence>
<keyword evidence="5" id="KW-0408">Iron</keyword>
<evidence type="ECO:0000256" key="4">
    <source>
        <dbReference type="ARBA" id="ARBA00023002"/>
    </source>
</evidence>
<dbReference type="Proteomes" id="UP001337723">
    <property type="component" value="Chromosome"/>
</dbReference>
<keyword evidence="2" id="KW-0349">Heme</keyword>
<dbReference type="EMBL" id="AP027266">
    <property type="protein sequence ID" value="BDW84706.1"/>
    <property type="molecule type" value="Genomic_DNA"/>
</dbReference>
<dbReference type="GO" id="GO:0020037">
    <property type="term" value="F:heme binding"/>
    <property type="evidence" value="ECO:0007669"/>
    <property type="project" value="InterPro"/>
</dbReference>
<evidence type="ECO:0000313" key="8">
    <source>
        <dbReference type="EMBL" id="BDW84706.1"/>
    </source>
</evidence>
<protein>
    <submittedName>
        <fullName evidence="8">Precorrin-3B synthase</fullName>
    </submittedName>
</protein>
<dbReference type="PANTHER" id="PTHR32439:SF9">
    <property type="entry name" value="BLR3264 PROTEIN"/>
    <property type="match status" value="1"/>
</dbReference>
<gene>
    <name evidence="8" type="ORF">MACH21_08830</name>
</gene>
<feature type="domain" description="Nitrite/Sulfite reductase ferredoxin-like" evidence="7">
    <location>
        <begin position="16"/>
        <end position="80"/>
    </location>
</feature>
<sequence>MTSPEIRGWCPGAHRPMASGDGLVVRVRAPLAELTPDQALGLAEAAERFGNGLIDLTNRANLQLRGVTQDTHAPLLDALSQLGLLDADPGVEGRRNIVIDPFRGGADDRQTDIATHLAKGLAAPDLAPLPSKFGFVIDTGPNRRLATTIGDIRIEASGDSLILRADGSTTGRAAATARDAAQMALDLARWFIASGGVGTDGRGRMARHLGAGHRLPDDFMGDLAPNAPLPSPDPGPYPGGLLVAAGFGQLSPDDLRALASAAPGPLRITPWRMIFLPGLDTASAFAGHETLITDPADPLLRIHACTGAPACPQASVETRQLARDLAKHLAPAARLHVSGCAKGCAHPAASDLTLIGRAGLFDLVTHGTPWDDPDRHGLSPADLPDLMTG</sequence>
<evidence type="ECO:0000256" key="6">
    <source>
        <dbReference type="ARBA" id="ARBA00023014"/>
    </source>
</evidence>
<dbReference type="InterPro" id="IPR005117">
    <property type="entry name" value="NiRdtase/SiRdtase_haem-b_fer"/>
</dbReference>
<accession>A0AA48KM33</accession>
<dbReference type="SUPFAM" id="SSF55124">
    <property type="entry name" value="Nitrite/Sulfite reductase N-terminal domain-like"/>
    <property type="match status" value="2"/>
</dbReference>
<keyword evidence="9" id="KW-1185">Reference proteome</keyword>
<name>A0AA48KM33_9RHOB</name>
<proteinExistence type="predicted"/>
<dbReference type="GO" id="GO:0046872">
    <property type="term" value="F:metal ion binding"/>
    <property type="evidence" value="ECO:0007669"/>
    <property type="project" value="UniProtKB-KW"/>
</dbReference>
<dbReference type="InterPro" id="IPR036136">
    <property type="entry name" value="Nit/Sulf_reduc_fer-like_dom_sf"/>
</dbReference>
<evidence type="ECO:0000259" key="7">
    <source>
        <dbReference type="Pfam" id="PF03460"/>
    </source>
</evidence>
<dbReference type="Gene3D" id="3.30.413.10">
    <property type="entry name" value="Sulfite Reductase Hemoprotein, domain 1"/>
    <property type="match status" value="1"/>
</dbReference>
<keyword evidence="6" id="KW-0411">Iron-sulfur</keyword>
<evidence type="ECO:0000256" key="5">
    <source>
        <dbReference type="ARBA" id="ARBA00023004"/>
    </source>
</evidence>
<dbReference type="AlphaFoldDB" id="A0AA48KM33"/>
<dbReference type="InterPro" id="IPR006066">
    <property type="entry name" value="NO2/SO3_Rdtase_FeS/sirohaem_BS"/>
</dbReference>